<proteinExistence type="inferred from homology"/>
<evidence type="ECO:0000256" key="1">
    <source>
        <dbReference type="ARBA" id="ARBA00010873"/>
    </source>
</evidence>
<evidence type="ECO:0000259" key="4">
    <source>
        <dbReference type="Pfam" id="PF03389"/>
    </source>
</evidence>
<dbReference type="InterPro" id="IPR005053">
    <property type="entry name" value="MobA_MobL"/>
</dbReference>
<dbReference type="NCBIfam" id="NF041496">
    <property type="entry name" value="MobQ"/>
    <property type="match status" value="1"/>
</dbReference>
<feature type="domain" description="MobA/MobL protein" evidence="4">
    <location>
        <begin position="17"/>
        <end position="254"/>
    </location>
</feature>
<feature type="region of interest" description="Disordered" evidence="3">
    <location>
        <begin position="437"/>
        <end position="489"/>
    </location>
</feature>
<dbReference type="Gene3D" id="3.30.930.30">
    <property type="match status" value="1"/>
</dbReference>
<sequence>MAIFHCSIKIISRASGRSAVASAAYRSGEKLYNDETGITHDFMRKGGVVFSEICIPDNAPKEFGNREYFWNEVQKVEKRTDAQLAREIEVALPREFTRELQKKCVRNYIQENFVSKGMCADWALHDKGDGNPHAHIMLTVRAFDDKGKWIAKQKTSFAYDENGQKIPIIDKATGEQKVRIREGKGTEKMWVRISVPSNDWNDRSKAEEWRKAWATECNKLLSTDKQIDHRSYEKQGIDKIATVHEGVVAKDIEKNGGISTKCELNREIKRYNSIHAKAKALALEFTQSIIEKARSIINGFNEFRRSNSDIGNTRKYADNFRRTANRNRAVGNDELTLERIVRGNDAVRESIEQRKSDTEITEQKISGTESDIENTNRIIEEFKGMIVVKEKEKNERVRQLLNRRSRTRYRGIADGECGASGTDTEALIREIRATTDSARATVDASRNERENREFEQQRFTTKGSRTEVEGKQAEVGRSGKTRKDFKRSR</sequence>
<evidence type="ECO:0000313" key="5">
    <source>
        <dbReference type="EMBL" id="WPX76485.1"/>
    </source>
</evidence>
<organism evidence="5 6">
    <name type="scientific">Blautia producta</name>
    <dbReference type="NCBI Taxonomy" id="33035"/>
    <lineage>
        <taxon>Bacteria</taxon>
        <taxon>Bacillati</taxon>
        <taxon>Bacillota</taxon>
        <taxon>Clostridia</taxon>
        <taxon>Lachnospirales</taxon>
        <taxon>Lachnospiraceae</taxon>
        <taxon>Blautia</taxon>
    </lineage>
</organism>
<dbReference type="EMBL" id="CP136422">
    <property type="protein sequence ID" value="WPX76485.1"/>
    <property type="molecule type" value="Genomic_DNA"/>
</dbReference>
<feature type="compositionally biased region" description="Basic and acidic residues" evidence="3">
    <location>
        <begin position="464"/>
        <end position="474"/>
    </location>
</feature>
<keyword evidence="6" id="KW-1185">Reference proteome</keyword>
<feature type="compositionally biased region" description="Basic residues" evidence="3">
    <location>
        <begin position="479"/>
        <end position="489"/>
    </location>
</feature>
<keyword evidence="2" id="KW-0184">Conjugation</keyword>
<evidence type="ECO:0000313" key="6">
    <source>
        <dbReference type="Proteomes" id="UP001325248"/>
    </source>
</evidence>
<feature type="compositionally biased region" description="Basic and acidic residues" evidence="3">
    <location>
        <begin position="445"/>
        <end position="456"/>
    </location>
</feature>
<evidence type="ECO:0000256" key="3">
    <source>
        <dbReference type="SAM" id="MobiDB-lite"/>
    </source>
</evidence>
<name>A0ABZ0UK24_9FIRM</name>
<gene>
    <name evidence="5" type="ORF">BLCOC_48710</name>
</gene>
<comment type="similarity">
    <text evidence="1">Belongs to the MobA/MobL family.</text>
</comment>
<evidence type="ECO:0000256" key="2">
    <source>
        <dbReference type="ARBA" id="ARBA00022971"/>
    </source>
</evidence>
<protein>
    <recommendedName>
        <fullName evidence="4">MobA/MobL protein domain-containing protein</fullName>
    </recommendedName>
</protein>
<reference evidence="5" key="1">
    <citation type="submission" date="2023-10" db="EMBL/GenBank/DDBJ databases">
        <title>Genome sequence of Blautia coccoides DSM 935.</title>
        <authorList>
            <person name="Boeer T."/>
            <person name="Bengelsdorf F.R."/>
            <person name="Daniel R."/>
            <person name="Poehlein A."/>
        </authorList>
    </citation>
    <scope>NUCLEOTIDE SEQUENCE [LARGE SCALE GENOMIC DNA]</scope>
    <source>
        <strain evidence="5">DSM 935</strain>
    </source>
</reference>
<dbReference type="Pfam" id="PF03389">
    <property type="entry name" value="MobA_MobL"/>
    <property type="match status" value="1"/>
</dbReference>
<accession>A0ABZ0UK24</accession>
<dbReference type="Proteomes" id="UP001325248">
    <property type="component" value="Chromosome"/>
</dbReference>